<keyword evidence="2" id="KW-1185">Reference proteome</keyword>
<dbReference type="AlphaFoldDB" id="A0AAV3RVD7"/>
<dbReference type="Proteomes" id="UP001454036">
    <property type="component" value="Unassembled WGS sequence"/>
</dbReference>
<gene>
    <name evidence="1" type="ORF">LIER_32113</name>
</gene>
<proteinExistence type="predicted"/>
<comment type="caution">
    <text evidence="1">The sequence shown here is derived from an EMBL/GenBank/DDBJ whole genome shotgun (WGS) entry which is preliminary data.</text>
</comment>
<accession>A0AAV3RVD7</accession>
<evidence type="ECO:0000313" key="1">
    <source>
        <dbReference type="EMBL" id="GAA0184825.1"/>
    </source>
</evidence>
<protein>
    <submittedName>
        <fullName evidence="1">Uncharacterized protein</fullName>
    </submittedName>
</protein>
<organism evidence="1 2">
    <name type="scientific">Lithospermum erythrorhizon</name>
    <name type="common">Purple gromwell</name>
    <name type="synonym">Lithospermum officinale var. erythrorhizon</name>
    <dbReference type="NCBI Taxonomy" id="34254"/>
    <lineage>
        <taxon>Eukaryota</taxon>
        <taxon>Viridiplantae</taxon>
        <taxon>Streptophyta</taxon>
        <taxon>Embryophyta</taxon>
        <taxon>Tracheophyta</taxon>
        <taxon>Spermatophyta</taxon>
        <taxon>Magnoliopsida</taxon>
        <taxon>eudicotyledons</taxon>
        <taxon>Gunneridae</taxon>
        <taxon>Pentapetalae</taxon>
        <taxon>asterids</taxon>
        <taxon>lamiids</taxon>
        <taxon>Boraginales</taxon>
        <taxon>Boraginaceae</taxon>
        <taxon>Boraginoideae</taxon>
        <taxon>Lithospermeae</taxon>
        <taxon>Lithospermum</taxon>
    </lineage>
</organism>
<reference evidence="1 2" key="1">
    <citation type="submission" date="2024-01" db="EMBL/GenBank/DDBJ databases">
        <title>The complete chloroplast genome sequence of Lithospermum erythrorhizon: insights into the phylogenetic relationship among Boraginaceae species and the maternal lineages of purple gromwells.</title>
        <authorList>
            <person name="Okada T."/>
            <person name="Watanabe K."/>
        </authorList>
    </citation>
    <scope>NUCLEOTIDE SEQUENCE [LARGE SCALE GENOMIC DNA]</scope>
</reference>
<dbReference type="EMBL" id="BAABME010012191">
    <property type="protein sequence ID" value="GAA0184825.1"/>
    <property type="molecule type" value="Genomic_DNA"/>
</dbReference>
<evidence type="ECO:0000313" key="2">
    <source>
        <dbReference type="Proteomes" id="UP001454036"/>
    </source>
</evidence>
<name>A0AAV3RVD7_LITER</name>
<sequence length="122" mass="13969">MDSSHYVKENSCFGDDGDDGYWSSSDFLDEDQICSMDNEVAWYVGVGPQDEQLDQNKIRYKTKINTILELRGTLGNLITKEAEIKDDCRNYFMDLFTPASNNQDEVFESLLYITNTLTSPIN</sequence>